<proteinExistence type="predicted"/>
<organism evidence="1 2">
    <name type="scientific">Candidatus Magasanikbacteria bacterium CG10_big_fil_rev_8_21_14_0_10_47_10</name>
    <dbReference type="NCBI Taxonomy" id="1974652"/>
    <lineage>
        <taxon>Bacteria</taxon>
        <taxon>Candidatus Magasanikiibacteriota</taxon>
    </lineage>
</organism>
<dbReference type="SUPFAM" id="SSF69754">
    <property type="entry name" value="Ribosome binding protein Y (YfiA homologue)"/>
    <property type="match status" value="1"/>
</dbReference>
<reference evidence="2" key="1">
    <citation type="submission" date="2017-09" db="EMBL/GenBank/DDBJ databases">
        <title>Depth-based differentiation of microbial function through sediment-hosted aquifers and enrichment of novel symbionts in the deep terrestrial subsurface.</title>
        <authorList>
            <person name="Probst A.J."/>
            <person name="Ladd B."/>
            <person name="Jarett J.K."/>
            <person name="Geller-Mcgrath D.E."/>
            <person name="Sieber C.M.K."/>
            <person name="Emerson J.B."/>
            <person name="Anantharaman K."/>
            <person name="Thomas B.C."/>
            <person name="Malmstrom R."/>
            <person name="Stieglmeier M."/>
            <person name="Klingl A."/>
            <person name="Woyke T."/>
            <person name="Ryan C.M."/>
            <person name="Banfield J.F."/>
        </authorList>
    </citation>
    <scope>NUCLEOTIDE SEQUENCE [LARGE SCALE GENOMIC DNA]</scope>
</reference>
<comment type="caution">
    <text evidence="1">The sequence shown here is derived from an EMBL/GenBank/DDBJ whole genome shotgun (WGS) entry which is preliminary data.</text>
</comment>
<dbReference type="CDD" id="cd00552">
    <property type="entry name" value="RaiA"/>
    <property type="match status" value="1"/>
</dbReference>
<sequence length="114" mass="13273">MTINTKAIGMDMTDAINRYAREKAESVEKFFDNIQQIDVTFGSLSNHHNKGKIFFAEMNVHVPGKNVFVKKEADDLYKAIDKVKDHLKVEFEKMKGKMRDKDKQSLRDQKGYQM</sequence>
<name>A0A2H0TRT2_9BACT</name>
<dbReference type="AlphaFoldDB" id="A0A2H0TRT2"/>
<gene>
    <name evidence="1" type="primary">raiA</name>
    <name evidence="1" type="ORF">COU35_00160</name>
</gene>
<dbReference type="NCBIfam" id="TIGR00741">
    <property type="entry name" value="yfiA"/>
    <property type="match status" value="1"/>
</dbReference>
<evidence type="ECO:0000313" key="1">
    <source>
        <dbReference type="EMBL" id="PIR74872.1"/>
    </source>
</evidence>
<evidence type="ECO:0000313" key="2">
    <source>
        <dbReference type="Proteomes" id="UP000230154"/>
    </source>
</evidence>
<protein>
    <submittedName>
        <fullName evidence="1">Ribosomal subunit interface protein</fullName>
    </submittedName>
</protein>
<dbReference type="InterPro" id="IPR003489">
    <property type="entry name" value="RHF/RaiA"/>
</dbReference>
<dbReference type="Gene3D" id="3.30.160.100">
    <property type="entry name" value="Ribosome hibernation promotion factor-like"/>
    <property type="match status" value="1"/>
</dbReference>
<dbReference type="Pfam" id="PF02482">
    <property type="entry name" value="Ribosomal_S30AE"/>
    <property type="match status" value="1"/>
</dbReference>
<dbReference type="EMBL" id="PFCB01000002">
    <property type="protein sequence ID" value="PIR74872.1"/>
    <property type="molecule type" value="Genomic_DNA"/>
</dbReference>
<dbReference type="InterPro" id="IPR036567">
    <property type="entry name" value="RHF-like"/>
</dbReference>
<dbReference type="Proteomes" id="UP000230154">
    <property type="component" value="Unassembled WGS sequence"/>
</dbReference>
<accession>A0A2H0TRT2</accession>